<dbReference type="PROSITE" id="PS50113">
    <property type="entry name" value="PAC"/>
    <property type="match status" value="1"/>
</dbReference>
<comment type="catalytic activity">
    <reaction evidence="1">
        <text>ATP + protein L-histidine = ADP + protein N-phospho-L-histidine.</text>
        <dbReference type="EC" id="2.7.13.3"/>
    </reaction>
</comment>
<dbReference type="NCBIfam" id="TIGR00229">
    <property type="entry name" value="sensory_box"/>
    <property type="match status" value="1"/>
</dbReference>
<comment type="function">
    <text evidence="8">May play the central regulatory role in sporulation. It may be an element of the effector pathway responsible for the activation of sporulation genes in response to nutritional stress. Spo0A may act in concert with spo0H (a sigma factor) to control the expression of some genes that are critical to the sporulation process.</text>
</comment>
<evidence type="ECO:0000256" key="9">
    <source>
        <dbReference type="ARBA" id="ARBA00074306"/>
    </source>
</evidence>
<evidence type="ECO:0000259" key="14">
    <source>
        <dbReference type="PROSITE" id="PS50113"/>
    </source>
</evidence>
<feature type="transmembrane region" description="Helical" evidence="11">
    <location>
        <begin position="288"/>
        <end position="308"/>
    </location>
</feature>
<dbReference type="CDD" id="cd00082">
    <property type="entry name" value="HisKA"/>
    <property type="match status" value="1"/>
</dbReference>
<dbReference type="SUPFAM" id="SSF52172">
    <property type="entry name" value="CheY-like"/>
    <property type="match status" value="2"/>
</dbReference>
<dbReference type="CDD" id="cd16922">
    <property type="entry name" value="HATPase_EvgS-ArcB-TorS-like"/>
    <property type="match status" value="1"/>
</dbReference>
<organism evidence="15 16">
    <name type="scientific">Christensenella minuta</name>
    <dbReference type="NCBI Taxonomy" id="626937"/>
    <lineage>
        <taxon>Bacteria</taxon>
        <taxon>Bacillati</taxon>
        <taxon>Bacillota</taxon>
        <taxon>Clostridia</taxon>
        <taxon>Christensenellales</taxon>
        <taxon>Christensenellaceae</taxon>
        <taxon>Christensenella</taxon>
    </lineage>
</organism>
<feature type="domain" description="Response regulatory" evidence="13">
    <location>
        <begin position="993"/>
        <end position="1114"/>
    </location>
</feature>
<dbReference type="InterPro" id="IPR036097">
    <property type="entry name" value="HisK_dim/P_sf"/>
</dbReference>
<dbReference type="FunFam" id="3.30.565.10:FF:000010">
    <property type="entry name" value="Sensor histidine kinase RcsC"/>
    <property type="match status" value="1"/>
</dbReference>
<evidence type="ECO:0000256" key="5">
    <source>
        <dbReference type="ARBA" id="ARBA00022553"/>
    </source>
</evidence>
<dbReference type="SMART" id="SM00448">
    <property type="entry name" value="REC"/>
    <property type="match status" value="2"/>
</dbReference>
<dbReference type="Gene3D" id="3.30.450.20">
    <property type="entry name" value="PAS domain"/>
    <property type="match status" value="2"/>
</dbReference>
<dbReference type="SUPFAM" id="SSF55874">
    <property type="entry name" value="ATPase domain of HSP90 chaperone/DNA topoisomerase II/histidine kinase"/>
    <property type="match status" value="1"/>
</dbReference>
<feature type="domain" description="Histidine kinase" evidence="12">
    <location>
        <begin position="611"/>
        <end position="835"/>
    </location>
</feature>
<comment type="caution">
    <text evidence="15">The sequence shown here is derived from an EMBL/GenBank/DDBJ whole genome shotgun (WGS) entry which is preliminary data.</text>
</comment>
<feature type="modified residue" description="4-aspartylphosphate" evidence="10">
    <location>
        <position position="905"/>
    </location>
</feature>
<keyword evidence="11" id="KW-0472">Membrane</keyword>
<keyword evidence="6" id="KW-0418">Kinase</keyword>
<dbReference type="InterPro" id="IPR001789">
    <property type="entry name" value="Sig_transdc_resp-reg_receiver"/>
</dbReference>
<dbReference type="KEGG" id="cmiu:B1H56_05710"/>
<evidence type="ECO:0000256" key="3">
    <source>
        <dbReference type="ARBA" id="ARBA00012438"/>
    </source>
</evidence>
<dbReference type="SMART" id="SM00387">
    <property type="entry name" value="HATPase_c"/>
    <property type="match status" value="1"/>
</dbReference>
<dbReference type="CDD" id="cd00130">
    <property type="entry name" value="PAS"/>
    <property type="match status" value="1"/>
</dbReference>
<comment type="similarity">
    <text evidence="2">In the N-terminal section; belongs to the phytochrome family.</text>
</comment>
<evidence type="ECO:0000256" key="2">
    <source>
        <dbReference type="ARBA" id="ARBA00006402"/>
    </source>
</evidence>
<dbReference type="Proteomes" id="UP000070366">
    <property type="component" value="Unassembled WGS sequence"/>
</dbReference>
<evidence type="ECO:0000256" key="8">
    <source>
        <dbReference type="ARBA" id="ARBA00024867"/>
    </source>
</evidence>
<dbReference type="SUPFAM" id="SSF55785">
    <property type="entry name" value="PYP-like sensor domain (PAS domain)"/>
    <property type="match status" value="1"/>
</dbReference>
<dbReference type="Pfam" id="PF00512">
    <property type="entry name" value="HisKA"/>
    <property type="match status" value="1"/>
</dbReference>
<dbReference type="CDD" id="cd17546">
    <property type="entry name" value="REC_hyHK_CKI1_RcsC-like"/>
    <property type="match status" value="2"/>
</dbReference>
<dbReference type="SMART" id="SM00388">
    <property type="entry name" value="HisKA"/>
    <property type="match status" value="1"/>
</dbReference>
<feature type="modified residue" description="4-aspartylphosphate" evidence="10">
    <location>
        <position position="1045"/>
    </location>
</feature>
<dbReference type="PANTHER" id="PTHR45339">
    <property type="entry name" value="HYBRID SIGNAL TRANSDUCTION HISTIDINE KINASE J"/>
    <property type="match status" value="1"/>
</dbReference>
<dbReference type="GO" id="GO:0000155">
    <property type="term" value="F:phosphorelay sensor kinase activity"/>
    <property type="evidence" value="ECO:0007669"/>
    <property type="project" value="InterPro"/>
</dbReference>
<dbReference type="InterPro" id="IPR003594">
    <property type="entry name" value="HATPase_dom"/>
</dbReference>
<dbReference type="PANTHER" id="PTHR45339:SF1">
    <property type="entry name" value="HYBRID SIGNAL TRANSDUCTION HISTIDINE KINASE J"/>
    <property type="match status" value="1"/>
</dbReference>
<dbReference type="EMBL" id="LSZW01000062">
    <property type="protein sequence ID" value="KXK65306.1"/>
    <property type="molecule type" value="Genomic_DNA"/>
</dbReference>
<evidence type="ECO:0000256" key="4">
    <source>
        <dbReference type="ARBA" id="ARBA00018672"/>
    </source>
</evidence>
<dbReference type="PROSITE" id="PS50109">
    <property type="entry name" value="HIS_KIN"/>
    <property type="match status" value="1"/>
</dbReference>
<reference evidence="15 16" key="1">
    <citation type="submission" date="2016-02" db="EMBL/GenBank/DDBJ databases">
        <authorList>
            <person name="Wen L."/>
            <person name="He K."/>
            <person name="Yang H."/>
        </authorList>
    </citation>
    <scope>NUCLEOTIDE SEQUENCE [LARGE SCALE GENOMIC DNA]</scope>
    <source>
        <strain evidence="15 16">DSM 22607</strain>
    </source>
</reference>
<dbReference type="Gene3D" id="3.40.50.2300">
    <property type="match status" value="2"/>
</dbReference>
<evidence type="ECO:0000256" key="11">
    <source>
        <dbReference type="SAM" id="Phobius"/>
    </source>
</evidence>
<dbReference type="RefSeq" id="WP_121418972.1">
    <property type="nucleotide sequence ID" value="NZ_CABMOF010000001.1"/>
</dbReference>
<dbReference type="InterPro" id="IPR036890">
    <property type="entry name" value="HATPase_C_sf"/>
</dbReference>
<dbReference type="Pfam" id="PF00072">
    <property type="entry name" value="Response_reg"/>
    <property type="match status" value="2"/>
</dbReference>
<keyword evidence="11" id="KW-1133">Transmembrane helix</keyword>
<dbReference type="OrthoDB" id="9790669at2"/>
<evidence type="ECO:0000259" key="13">
    <source>
        <dbReference type="PROSITE" id="PS50110"/>
    </source>
</evidence>
<dbReference type="InterPro" id="IPR011006">
    <property type="entry name" value="CheY-like_superfamily"/>
</dbReference>
<dbReference type="PROSITE" id="PS50110">
    <property type="entry name" value="RESPONSE_REGULATORY"/>
    <property type="match status" value="2"/>
</dbReference>
<name>A0A136Q456_9FIRM</name>
<proteinExistence type="inferred from homology"/>
<keyword evidence="7" id="KW-0902">Two-component regulatory system</keyword>
<dbReference type="InterPro" id="IPR000014">
    <property type="entry name" value="PAS"/>
</dbReference>
<dbReference type="InterPro" id="IPR035965">
    <property type="entry name" value="PAS-like_dom_sf"/>
</dbReference>
<evidence type="ECO:0000256" key="1">
    <source>
        <dbReference type="ARBA" id="ARBA00000085"/>
    </source>
</evidence>
<dbReference type="InterPro" id="IPR005467">
    <property type="entry name" value="His_kinase_dom"/>
</dbReference>
<dbReference type="Pfam" id="PF02518">
    <property type="entry name" value="HATPase_c"/>
    <property type="match status" value="1"/>
</dbReference>
<dbReference type="EC" id="2.7.13.3" evidence="3"/>
<dbReference type="AlphaFoldDB" id="A0A136Q456"/>
<dbReference type="InterPro" id="IPR000700">
    <property type="entry name" value="PAS-assoc_C"/>
</dbReference>
<dbReference type="STRING" id="626937.HMPREF3293_01896"/>
<keyword evidence="11" id="KW-0812">Transmembrane</keyword>
<evidence type="ECO:0000256" key="7">
    <source>
        <dbReference type="ARBA" id="ARBA00023012"/>
    </source>
</evidence>
<evidence type="ECO:0000256" key="6">
    <source>
        <dbReference type="ARBA" id="ARBA00022777"/>
    </source>
</evidence>
<dbReference type="Gene3D" id="1.10.287.130">
    <property type="match status" value="1"/>
</dbReference>
<keyword evidence="5 10" id="KW-0597">Phosphoprotein</keyword>
<keyword evidence="6" id="KW-0808">Transferase</keyword>
<evidence type="ECO:0000256" key="10">
    <source>
        <dbReference type="PROSITE-ProRule" id="PRU00169"/>
    </source>
</evidence>
<feature type="domain" description="PAC" evidence="14">
    <location>
        <begin position="398"/>
        <end position="449"/>
    </location>
</feature>
<evidence type="ECO:0000259" key="12">
    <source>
        <dbReference type="PROSITE" id="PS50109"/>
    </source>
</evidence>
<dbReference type="InterPro" id="IPR004358">
    <property type="entry name" value="Sig_transdc_His_kin-like_C"/>
</dbReference>
<dbReference type="Gene3D" id="3.30.565.10">
    <property type="entry name" value="Histidine kinase-like ATPase, C-terminal domain"/>
    <property type="match status" value="1"/>
</dbReference>
<feature type="domain" description="Response regulatory" evidence="13">
    <location>
        <begin position="851"/>
        <end position="971"/>
    </location>
</feature>
<dbReference type="CDD" id="cd12912">
    <property type="entry name" value="PDC2_MCP_like"/>
    <property type="match status" value="1"/>
</dbReference>
<dbReference type="SUPFAM" id="SSF47384">
    <property type="entry name" value="Homodimeric domain of signal transducing histidine kinase"/>
    <property type="match status" value="1"/>
</dbReference>
<gene>
    <name evidence="15" type="ORF">HMPREF3293_01896</name>
</gene>
<keyword evidence="16" id="KW-1185">Reference proteome</keyword>
<dbReference type="InterPro" id="IPR003661">
    <property type="entry name" value="HisK_dim/P_dom"/>
</dbReference>
<sequence>MKSNAWSAKKKMVLAAVLVGAVLSILTLFFVRDVEGQLWEQSVETIMESTQQGCSTLKIQLRNAYESMETAAGHVKNFSSGQRDGLERILGGYALADESISLYLPDGTCIPAGAQADEEVEEMLAAGYGNEAAGIIDPHISSVTGANVFDLFVAVGLKDGTRGYLVKEYEVGNIVDSFSLSFYHDSGFSYVVNTEGDVLIRSPHPNSNKTVQNLFDILSASQNDPESLARFAQALENSDTGWAVFDYQDQETVFCYTPLGLQSDWYFMSIIPTEVVNAQTNEILQRSMVLIFSIILGIFLLIIFYFHYANKANKKLKNQAEYIGYLYNAVPEGIALIGVEYPYYFLQLNREGLRLLGFQEPVPEHALDGKCLRDVICPDDYERMEALFRETAGGGQKSIFEVRVQKETGDFFWAAGIVEKTLDDSGTPVFITAIHDITGQKLAEEEREREKLQERHTLVGAISNAYPIIISINLTQDTVNFIYVKSGLMLGLGKQKTYGELFEEMKPTFHSDHEEEFVRRFAPQNLRRTLGEEKNEVFLEAKQMLADGKYHWTSTQIIYVNNPYSGDKLAILISRRIDEQRYEEQRRREALQSALERAKAASDAKSSFLSNMSHDIRTPMNAIVGMTAIASNHTDDPERVRECLKKIDLSSRHLLSLINDILDMSKIENGKLSLREESFNLANLATDAVELVYPQVEEKRLEMNVRIIRMQNEAVIGDPLRIRQVYINILSNSVKYTPEGGSIRVELWQEKCMRTGYQNYVFRCADTGVGMDEEFLTKLFQPFERSQDSTSSRIAGTGLGMAITKNIIDLMNGDIQVESCPGRGTVFTVTLPLRPQDAQQEQAPEEWKGMRSLIVDDDLQTCESVAELLEEIGLRTHFVTTGTAAVECVAEAKNTSDPYGLVIADWKMPGMDGVETARRIRKEIGPEIPIVVLTAYDWIEIENDARSAGVTAFMSKPLYRSKLCYLFNELSGERHPLRQIGLADSFGDYSGKRVLLVEDNVMNREIARTLLEEMGTEVEQACDGEEAVEKVAKSGEGYYDLVLMDIQMPRMDGYEAAKAIRAMDRTDVKKLPIIAMTANAFDEDVRAALRAGMNGHFPKPFDVNKLKELLYHYLIKKPDQDDRS</sequence>
<accession>A0A136Q456</accession>
<evidence type="ECO:0000313" key="15">
    <source>
        <dbReference type="EMBL" id="KXK65306.1"/>
    </source>
</evidence>
<evidence type="ECO:0000313" key="16">
    <source>
        <dbReference type="Proteomes" id="UP000070366"/>
    </source>
</evidence>
<dbReference type="PRINTS" id="PR00344">
    <property type="entry name" value="BCTRLSENSOR"/>
</dbReference>
<dbReference type="PATRIC" id="fig|626937.4.peg.1876"/>
<protein>
    <recommendedName>
        <fullName evidence="9">Circadian input-output histidine kinase CikA</fullName>
        <ecNumber evidence="3">2.7.13.3</ecNumber>
    </recommendedName>
    <alternativeName>
        <fullName evidence="4">Stage 0 sporulation protein A homolog</fullName>
    </alternativeName>
</protein>